<dbReference type="InterPro" id="IPR023000">
    <property type="entry name" value="Shikimate_kinase_CS"/>
</dbReference>
<dbReference type="GO" id="GO:0009423">
    <property type="term" value="P:chorismate biosynthetic process"/>
    <property type="evidence" value="ECO:0007669"/>
    <property type="project" value="UniProtKB-UniRule"/>
</dbReference>
<evidence type="ECO:0000256" key="5">
    <source>
        <dbReference type="ARBA" id="ARBA00022679"/>
    </source>
</evidence>
<keyword evidence="11" id="KW-0460">Magnesium</keyword>
<dbReference type="Pfam" id="PF01202">
    <property type="entry name" value="SKI"/>
    <property type="match status" value="1"/>
</dbReference>
<dbReference type="EMBL" id="CP073754">
    <property type="protein sequence ID" value="QWF70949.1"/>
    <property type="molecule type" value="Genomic_DNA"/>
</dbReference>
<evidence type="ECO:0000313" key="13">
    <source>
        <dbReference type="Proteomes" id="UP000676649"/>
    </source>
</evidence>
<dbReference type="PANTHER" id="PTHR21087:SF16">
    <property type="entry name" value="SHIKIMATE KINASE 1, CHLOROPLASTIC"/>
    <property type="match status" value="1"/>
</dbReference>
<reference evidence="12" key="1">
    <citation type="submission" date="2021-04" db="EMBL/GenBank/DDBJ databases">
        <title>Draft genome sequence data of methanotrophic Methylovulum sp. strain S1L and Methylomonas sp. strain S2AM isolated from boreal lake water columns.</title>
        <authorList>
            <person name="Rissanen A.J."/>
            <person name="Mangayil R."/>
            <person name="Svenning M.M."/>
            <person name="Khanongnuch R."/>
        </authorList>
    </citation>
    <scope>NUCLEOTIDE SEQUENCE</scope>
    <source>
        <strain evidence="12">S2AM</strain>
    </source>
</reference>
<keyword evidence="11" id="KW-0963">Cytoplasm</keyword>
<feature type="binding site" evidence="11">
    <location>
        <position position="120"/>
    </location>
    <ligand>
        <name>ATP</name>
        <dbReference type="ChEBI" id="CHEBI:30616"/>
    </ligand>
</feature>
<dbReference type="EC" id="2.7.1.71" evidence="3 11"/>
<comment type="pathway">
    <text evidence="1 11">Metabolic intermediate biosynthesis; chorismate biosynthesis; chorismate from D-erythrose 4-phosphate and phosphoenolpyruvate: step 5/7.</text>
</comment>
<evidence type="ECO:0000256" key="7">
    <source>
        <dbReference type="ARBA" id="ARBA00022777"/>
    </source>
</evidence>
<keyword evidence="9 11" id="KW-0057">Aromatic amino acid biosynthesis</keyword>
<keyword evidence="13" id="KW-1185">Reference proteome</keyword>
<dbReference type="Proteomes" id="UP000676649">
    <property type="component" value="Chromosome"/>
</dbReference>
<feature type="binding site" evidence="11">
    <location>
        <position position="18"/>
    </location>
    <ligand>
        <name>Mg(2+)</name>
        <dbReference type="ChEBI" id="CHEBI:18420"/>
    </ligand>
</feature>
<keyword evidence="6 11" id="KW-0547">Nucleotide-binding</keyword>
<evidence type="ECO:0000256" key="1">
    <source>
        <dbReference type="ARBA" id="ARBA00004842"/>
    </source>
</evidence>
<dbReference type="InterPro" id="IPR000623">
    <property type="entry name" value="Shikimate_kinase/TSH1"/>
</dbReference>
<evidence type="ECO:0000256" key="3">
    <source>
        <dbReference type="ARBA" id="ARBA00012154"/>
    </source>
</evidence>
<comment type="catalytic activity">
    <reaction evidence="10 11">
        <text>shikimate + ATP = 3-phosphoshikimate + ADP + H(+)</text>
        <dbReference type="Rhea" id="RHEA:13121"/>
        <dbReference type="ChEBI" id="CHEBI:15378"/>
        <dbReference type="ChEBI" id="CHEBI:30616"/>
        <dbReference type="ChEBI" id="CHEBI:36208"/>
        <dbReference type="ChEBI" id="CHEBI:145989"/>
        <dbReference type="ChEBI" id="CHEBI:456216"/>
        <dbReference type="EC" id="2.7.1.71"/>
    </reaction>
</comment>
<dbReference type="GO" id="GO:0005524">
    <property type="term" value="F:ATP binding"/>
    <property type="evidence" value="ECO:0007669"/>
    <property type="project" value="UniProtKB-UniRule"/>
</dbReference>
<organism evidence="12 13">
    <name type="scientific">Methylomonas paludis</name>
    <dbReference type="NCBI Taxonomy" id="1173101"/>
    <lineage>
        <taxon>Bacteria</taxon>
        <taxon>Pseudomonadati</taxon>
        <taxon>Pseudomonadota</taxon>
        <taxon>Gammaproteobacteria</taxon>
        <taxon>Methylococcales</taxon>
        <taxon>Methylococcaceae</taxon>
        <taxon>Methylomonas</taxon>
    </lineage>
</organism>
<evidence type="ECO:0000256" key="4">
    <source>
        <dbReference type="ARBA" id="ARBA00022605"/>
    </source>
</evidence>
<dbReference type="KEGG" id="mpad:KEF85_00120"/>
<keyword evidence="11" id="KW-0479">Metal-binding</keyword>
<feature type="binding site" evidence="11">
    <location>
        <position position="82"/>
    </location>
    <ligand>
        <name>substrate</name>
    </ligand>
</feature>
<comment type="cofactor">
    <cofactor evidence="11">
        <name>Mg(2+)</name>
        <dbReference type="ChEBI" id="CHEBI:18420"/>
    </cofactor>
    <text evidence="11">Binds 1 Mg(2+) ion per subunit.</text>
</comment>
<dbReference type="HAMAP" id="MF_00109">
    <property type="entry name" value="Shikimate_kinase"/>
    <property type="match status" value="1"/>
</dbReference>
<comment type="subunit">
    <text evidence="11">Monomer.</text>
</comment>
<comment type="caution">
    <text evidence="11">Lacks conserved residue(s) required for the propagation of feature annotation.</text>
</comment>
<dbReference type="RefSeq" id="WP_215582465.1">
    <property type="nucleotide sequence ID" value="NZ_CP073754.1"/>
</dbReference>
<evidence type="ECO:0000256" key="2">
    <source>
        <dbReference type="ARBA" id="ARBA00006997"/>
    </source>
</evidence>
<comment type="similarity">
    <text evidence="2 11">Belongs to the shikimate kinase family.</text>
</comment>
<evidence type="ECO:0000256" key="11">
    <source>
        <dbReference type="HAMAP-Rule" id="MF_00109"/>
    </source>
</evidence>
<name>A0A975MNL4_9GAMM</name>
<protein>
    <recommendedName>
        <fullName evidence="3 11">Shikimate kinase</fullName>
        <shortName evidence="11">SK</shortName>
        <ecNumber evidence="3 11">2.7.1.71</ecNumber>
    </recommendedName>
</protein>
<keyword evidence="4 11" id="KW-0028">Amino-acid biosynthesis</keyword>
<keyword evidence="8 11" id="KW-0067">ATP-binding</keyword>
<proteinExistence type="inferred from homology"/>
<dbReference type="GO" id="GO:0009073">
    <property type="term" value="P:aromatic amino acid family biosynthetic process"/>
    <property type="evidence" value="ECO:0007669"/>
    <property type="project" value="UniProtKB-KW"/>
</dbReference>
<dbReference type="PROSITE" id="PS01128">
    <property type="entry name" value="SHIKIMATE_KINASE"/>
    <property type="match status" value="1"/>
</dbReference>
<dbReference type="NCBIfam" id="NF003456">
    <property type="entry name" value="PRK05057.1"/>
    <property type="match status" value="1"/>
</dbReference>
<feature type="binding site" evidence="11">
    <location>
        <position position="139"/>
    </location>
    <ligand>
        <name>substrate</name>
    </ligand>
</feature>
<accession>A0A975MNL4</accession>
<dbReference type="PANTHER" id="PTHR21087">
    <property type="entry name" value="SHIKIMATE KINASE"/>
    <property type="match status" value="1"/>
</dbReference>
<dbReference type="GO" id="GO:0004765">
    <property type="term" value="F:shikimate kinase activity"/>
    <property type="evidence" value="ECO:0007669"/>
    <property type="project" value="UniProtKB-UniRule"/>
</dbReference>
<comment type="function">
    <text evidence="11">Catalyzes the specific phosphorylation of the 3-hydroxyl group of shikimic acid using ATP as a cosubstrate.</text>
</comment>
<evidence type="ECO:0000256" key="9">
    <source>
        <dbReference type="ARBA" id="ARBA00023141"/>
    </source>
</evidence>
<keyword evidence="5 11" id="KW-0808">Transferase</keyword>
<dbReference type="GO" id="GO:0008652">
    <property type="term" value="P:amino acid biosynthetic process"/>
    <property type="evidence" value="ECO:0007669"/>
    <property type="project" value="UniProtKB-KW"/>
</dbReference>
<evidence type="ECO:0000256" key="6">
    <source>
        <dbReference type="ARBA" id="ARBA00022741"/>
    </source>
</evidence>
<evidence type="ECO:0000256" key="8">
    <source>
        <dbReference type="ARBA" id="ARBA00022840"/>
    </source>
</evidence>
<gene>
    <name evidence="11 12" type="primary">aroK</name>
    <name evidence="12" type="ORF">KEF85_00120</name>
</gene>
<evidence type="ECO:0000256" key="10">
    <source>
        <dbReference type="ARBA" id="ARBA00048567"/>
    </source>
</evidence>
<dbReference type="SUPFAM" id="SSF52540">
    <property type="entry name" value="P-loop containing nucleoside triphosphate hydrolases"/>
    <property type="match status" value="1"/>
</dbReference>
<feature type="binding site" evidence="11">
    <location>
        <position position="36"/>
    </location>
    <ligand>
        <name>substrate</name>
    </ligand>
</feature>
<feature type="binding site" evidence="11">
    <location>
        <begin position="14"/>
        <end position="19"/>
    </location>
    <ligand>
        <name>ATP</name>
        <dbReference type="ChEBI" id="CHEBI:30616"/>
    </ligand>
</feature>
<dbReference type="InterPro" id="IPR031322">
    <property type="entry name" value="Shikimate/glucono_kinase"/>
</dbReference>
<dbReference type="AlphaFoldDB" id="A0A975MNL4"/>
<keyword evidence="7 11" id="KW-0418">Kinase</keyword>
<dbReference type="InterPro" id="IPR027417">
    <property type="entry name" value="P-loop_NTPase"/>
</dbReference>
<evidence type="ECO:0000313" key="12">
    <source>
        <dbReference type="EMBL" id="QWF70949.1"/>
    </source>
</evidence>
<comment type="subcellular location">
    <subcellularLocation>
        <location evidence="11">Cytoplasm</location>
    </subcellularLocation>
</comment>
<feature type="binding site" evidence="11">
    <location>
        <position position="60"/>
    </location>
    <ligand>
        <name>substrate</name>
    </ligand>
</feature>
<dbReference type="GO" id="GO:0005829">
    <property type="term" value="C:cytosol"/>
    <property type="evidence" value="ECO:0007669"/>
    <property type="project" value="TreeGrafter"/>
</dbReference>
<sequence>MKNLENIYLIGLMGVGKTTIGKQLAKALQRPFYDSDKFIEKSTGVSITTIFNYEGEEGFRMREQEVIAELTSLHGIILATGGGSILKAENREALKQNGFVVYLQCSIDKILYRTRHDTQRPLLQTANPRQRLQALLAERDPLYRECADFKIDSGNTPGKIVVKTILQHYQAALDAHERIAS</sequence>
<dbReference type="CDD" id="cd00464">
    <property type="entry name" value="SK"/>
    <property type="match status" value="1"/>
</dbReference>
<dbReference type="GO" id="GO:0000287">
    <property type="term" value="F:magnesium ion binding"/>
    <property type="evidence" value="ECO:0007669"/>
    <property type="project" value="UniProtKB-UniRule"/>
</dbReference>
<dbReference type="Gene3D" id="3.40.50.300">
    <property type="entry name" value="P-loop containing nucleotide triphosphate hydrolases"/>
    <property type="match status" value="1"/>
</dbReference>
<dbReference type="PRINTS" id="PR01100">
    <property type="entry name" value="SHIKIMTKNASE"/>
</dbReference>